<dbReference type="Proteomes" id="UP000008148">
    <property type="component" value="Chromosome"/>
</dbReference>
<dbReference type="EMBL" id="CP000822">
    <property type="protein sequence ID" value="ABV12681.1"/>
    <property type="molecule type" value="Genomic_DNA"/>
</dbReference>
<reference evidence="1 2" key="1">
    <citation type="submission" date="2007-08" db="EMBL/GenBank/DDBJ databases">
        <authorList>
            <consortium name="The Citrobacter koseri Genome Sequencing Project"/>
            <person name="McClelland M."/>
            <person name="Sanderson E.K."/>
            <person name="Porwollik S."/>
            <person name="Spieth J."/>
            <person name="Clifton W.S."/>
            <person name="Latreille P."/>
            <person name="Courtney L."/>
            <person name="Wang C."/>
            <person name="Pepin K."/>
            <person name="Bhonagiri V."/>
            <person name="Nash W."/>
            <person name="Johnson M."/>
            <person name="Thiruvilangam P."/>
            <person name="Wilson R."/>
        </authorList>
    </citation>
    <scope>NUCLEOTIDE SEQUENCE [LARGE SCALE GENOMIC DNA]</scope>
    <source>
        <strain evidence="2">ATCC BAA-895 / CDC 4225-83 / SGSC4696</strain>
    </source>
</reference>
<evidence type="ECO:0000313" key="2">
    <source>
        <dbReference type="Proteomes" id="UP000008148"/>
    </source>
</evidence>
<dbReference type="KEGG" id="cko:CKO_01549"/>
<accession>A8AGR8</accession>
<keyword evidence="2" id="KW-1185">Reference proteome</keyword>
<name>A8AGR8_CITK8</name>
<dbReference type="HOGENOM" id="CLU_3214171_0_0_6"/>
<proteinExistence type="predicted"/>
<sequence length="44" mass="5062">MITSLSRLIFGAELFMFLYTPCELMYKNHCVDAFFGEGYTAQVC</sequence>
<dbReference type="AlphaFoldDB" id="A8AGR8"/>
<organism evidence="1 2">
    <name type="scientific">Citrobacter koseri (strain ATCC BAA-895 / CDC 4225-83 / SGSC4696)</name>
    <dbReference type="NCBI Taxonomy" id="290338"/>
    <lineage>
        <taxon>Bacteria</taxon>
        <taxon>Pseudomonadati</taxon>
        <taxon>Pseudomonadota</taxon>
        <taxon>Gammaproteobacteria</taxon>
        <taxon>Enterobacterales</taxon>
        <taxon>Enterobacteriaceae</taxon>
        <taxon>Citrobacter</taxon>
    </lineage>
</organism>
<evidence type="ECO:0000313" key="1">
    <source>
        <dbReference type="EMBL" id="ABV12681.1"/>
    </source>
</evidence>
<protein>
    <submittedName>
        <fullName evidence="1">Uncharacterized protein</fullName>
    </submittedName>
</protein>
<gene>
    <name evidence="1" type="ordered locus">CKO_01549</name>
</gene>